<reference evidence="11 12" key="1">
    <citation type="submission" date="2022-05" db="EMBL/GenBank/DDBJ databases">
        <authorList>
            <consortium name="Genoscope - CEA"/>
            <person name="William W."/>
        </authorList>
    </citation>
    <scope>NUCLEOTIDE SEQUENCE [LARGE SCALE GENOMIC DNA]</scope>
</reference>
<feature type="domain" description="TLC" evidence="10">
    <location>
        <begin position="582"/>
        <end position="796"/>
    </location>
</feature>
<comment type="caution">
    <text evidence="11">The sequence shown here is derived from an EMBL/GenBank/DDBJ whole genome shotgun (WGS) entry which is preliminary data.</text>
</comment>
<dbReference type="PANTHER" id="PTHR12560:SF58">
    <property type="entry name" value="CERAMIDE SYNTHASE 1"/>
    <property type="match status" value="1"/>
</dbReference>
<evidence type="ECO:0000256" key="7">
    <source>
        <dbReference type="PROSITE-ProRule" id="PRU00205"/>
    </source>
</evidence>
<feature type="domain" description="TLC" evidence="10">
    <location>
        <begin position="22"/>
        <end position="236"/>
    </location>
</feature>
<feature type="domain" description="TLC" evidence="10">
    <location>
        <begin position="275"/>
        <end position="495"/>
    </location>
</feature>
<feature type="domain" description="TLC" evidence="10">
    <location>
        <begin position="949"/>
        <end position="1163"/>
    </location>
</feature>
<comment type="pathway">
    <text evidence="2">Lipid metabolism; sphingolipid metabolism.</text>
</comment>
<feature type="transmembrane region" description="Helical" evidence="9">
    <location>
        <begin position="163"/>
        <end position="183"/>
    </location>
</feature>
<evidence type="ECO:0000256" key="5">
    <source>
        <dbReference type="ARBA" id="ARBA00022989"/>
    </source>
</evidence>
<accession>A0ABN8Q0E4</accession>
<dbReference type="PANTHER" id="PTHR12560">
    <property type="entry name" value="LONGEVITY ASSURANCE FACTOR 1 LAG1"/>
    <property type="match status" value="1"/>
</dbReference>
<feature type="transmembrane region" description="Helical" evidence="9">
    <location>
        <begin position="723"/>
        <end position="743"/>
    </location>
</feature>
<dbReference type="Pfam" id="PF03798">
    <property type="entry name" value="TRAM_LAG1_CLN8"/>
    <property type="match status" value="4"/>
</dbReference>
<feature type="transmembrane region" description="Helical" evidence="9">
    <location>
        <begin position="1130"/>
        <end position="1151"/>
    </location>
</feature>
<feature type="transmembrane region" description="Helical" evidence="9">
    <location>
        <begin position="1000"/>
        <end position="1020"/>
    </location>
</feature>
<feature type="transmembrane region" description="Helical" evidence="9">
    <location>
        <begin position="661"/>
        <end position="680"/>
    </location>
</feature>
<feature type="transmembrane region" description="Helical" evidence="9">
    <location>
        <begin position="31"/>
        <end position="52"/>
    </location>
</feature>
<feature type="transmembrane region" description="Helical" evidence="9">
    <location>
        <begin position="277"/>
        <end position="299"/>
    </location>
</feature>
<feature type="transmembrane region" description="Helical" evidence="9">
    <location>
        <begin position="355"/>
        <end position="379"/>
    </location>
</feature>
<proteinExistence type="predicted"/>
<feature type="transmembrane region" description="Helical" evidence="9">
    <location>
        <begin position="319"/>
        <end position="343"/>
    </location>
</feature>
<feature type="region of interest" description="Disordered" evidence="8">
    <location>
        <begin position="1200"/>
        <end position="1239"/>
    </location>
</feature>
<sequence>MKTLTSLQPIFRKLRLHRKEEEKCPESAFKLLFYSSAYGYCFYLLFIGKYKFFQDTKNCWRGWHKGMPVPDDIYTLYVVQAGYYIHALYAVLYMDVWRKDSVLMILHHIVTISLILFSFAVRYHRIGVLVLFLHDVNDVFLEFCKLCVAFKTRNGKYHIVPDILSNVGFLCFTFLWFYCRLYIYPIKVLYSCGYEFRPLVPTGPFYFFFNIMLWILFAMNLWWFRIILWLLIRTVAGKSLEDIREKQDQKTMANGKRAKFKLLAKEEEKCPESAFKLLFYSIAYGYCFHLLFSGKYDFFHETKNCWRGWHKGMPVPQDIYTLYVVQAGYYIHALYAVLFMDVWRKDSILTFSHHILTISLIVLSFSLRYHKIGVLVLFLHDVNDVFLEFGKLCAAFRIRNGKYHLLPDILSSVTFLCFTLLWYAMLYLLIKTTLGVYCRLYLYPIKVLFAGSYEFSKLVPNRPFYFSGNIMLWILFGMNLWWFQYILRMLIRAAVFNMAVGYFEVFCSIWRHCWIEWKERGPRKTFLKDFINELSVYGFVSVHDILLCLLLGVFFTFLRHVLTVAVFKPTFKWCKLLEKDQGKCPESAFKLLFYSSAYGYCCYLLFSGKYDFFHDTSTCWKGWYKGMPVAQDIYVLYVVEAGFYFHSVYATFFMDQWRRDSILMILHHVLTISLISFSFAVRYHRIGLLVLFLHDVNDVFLEFSKLCVAFKSRNGKYHLIPDILSMVGFTCFASLWFYCRLYIYPIKVLYSCGFDCRLYVPTAPFYFFFNTMLWILFAMNVWWFQYIVWLLIRIVTGMSRSVEDTREIPKRKTINGPKMVENEDMSNGSNKNHVISSSNKRDADTKRMNYADHFVGQDANEAKIQNRRRKPPFIKIWDHCFIEWEERGPNKTFLTDFFKELSIYGFISVNDILLCLCLGVLITILRYFLTVAVFKPFFKWCKLLEKEQKKGPESAFKLIFYSSAYAYCSYILFGGKYDLFRDTNNCWKGWYKGMPIPQDIYTLYVVEAGFYFHSIYATLFMDQWRRDSHLMIMHHILTNALIFFSFAVRYHRIGLVVLFLHDLNDVFLEFSKLCVAFKTRNGKYCRTSDILSAVGFVSFVSSWFYCRLYLYPIKVLYPCGCGGRPYVPTAPFYFFFNPMLWMLFGMNLWWFQYMVWLLVRIVTGISHGVEDTREIPKSTTANGKLVENGDVSVGNDIHASYSSSNSKDTKLRDEHVDAKRKATRDQFRQRQLHTGPAKH</sequence>
<feature type="transmembrane region" description="Helical" evidence="9">
    <location>
        <begin position="633"/>
        <end position="654"/>
    </location>
</feature>
<feature type="transmembrane region" description="Helical" evidence="9">
    <location>
        <begin position="1032"/>
        <end position="1050"/>
    </location>
</feature>
<keyword evidence="4 7" id="KW-0812">Transmembrane</keyword>
<evidence type="ECO:0000256" key="4">
    <source>
        <dbReference type="ARBA" id="ARBA00022692"/>
    </source>
</evidence>
<gene>
    <name evidence="11" type="ORF">PLOB_00050080</name>
</gene>
<organism evidence="11 12">
    <name type="scientific">Porites lobata</name>
    <dbReference type="NCBI Taxonomy" id="104759"/>
    <lineage>
        <taxon>Eukaryota</taxon>
        <taxon>Metazoa</taxon>
        <taxon>Cnidaria</taxon>
        <taxon>Anthozoa</taxon>
        <taxon>Hexacorallia</taxon>
        <taxon>Scleractinia</taxon>
        <taxon>Fungiina</taxon>
        <taxon>Poritidae</taxon>
        <taxon>Porites</taxon>
    </lineage>
</organism>
<feature type="transmembrane region" description="Helical" evidence="9">
    <location>
        <begin position="464"/>
        <end position="483"/>
    </location>
</feature>
<dbReference type="EMBL" id="CALNXK010000099">
    <property type="protein sequence ID" value="CAH3154583.1"/>
    <property type="molecule type" value="Genomic_DNA"/>
</dbReference>
<name>A0ABN8Q0E4_9CNID</name>
<feature type="transmembrane region" description="Helical" evidence="9">
    <location>
        <begin position="912"/>
        <end position="938"/>
    </location>
</feature>
<evidence type="ECO:0000259" key="10">
    <source>
        <dbReference type="PROSITE" id="PS50922"/>
    </source>
</evidence>
<feature type="compositionally biased region" description="Basic and acidic residues" evidence="8">
    <location>
        <begin position="1207"/>
        <end position="1228"/>
    </location>
</feature>
<dbReference type="SMART" id="SM00724">
    <property type="entry name" value="TLC"/>
    <property type="match status" value="4"/>
</dbReference>
<comment type="subcellular location">
    <subcellularLocation>
        <location evidence="1">Membrane</location>
        <topology evidence="1">Multi-pass membrane protein</topology>
    </subcellularLocation>
</comment>
<protein>
    <recommendedName>
        <fullName evidence="10">TLC domain-containing protein</fullName>
    </recommendedName>
</protein>
<evidence type="ECO:0000313" key="12">
    <source>
        <dbReference type="Proteomes" id="UP001159405"/>
    </source>
</evidence>
<dbReference type="InterPro" id="IPR006634">
    <property type="entry name" value="TLC-dom"/>
</dbReference>
<keyword evidence="6 7" id="KW-0472">Membrane</keyword>
<dbReference type="PROSITE" id="PS50922">
    <property type="entry name" value="TLC"/>
    <property type="match status" value="4"/>
</dbReference>
<comment type="pathway">
    <text evidence="3">Sphingolipid metabolism.</text>
</comment>
<dbReference type="InterPro" id="IPR016439">
    <property type="entry name" value="Lag1/Lac1-like"/>
</dbReference>
<evidence type="ECO:0000256" key="6">
    <source>
        <dbReference type="ARBA" id="ARBA00023136"/>
    </source>
</evidence>
<evidence type="ECO:0000256" key="1">
    <source>
        <dbReference type="ARBA" id="ARBA00004141"/>
    </source>
</evidence>
<evidence type="ECO:0000256" key="9">
    <source>
        <dbReference type="SAM" id="Phobius"/>
    </source>
</evidence>
<feature type="transmembrane region" description="Helical" evidence="9">
    <location>
        <begin position="958"/>
        <end position="979"/>
    </location>
</feature>
<keyword evidence="12" id="KW-1185">Reference proteome</keyword>
<evidence type="ECO:0000256" key="2">
    <source>
        <dbReference type="ARBA" id="ARBA00004760"/>
    </source>
</evidence>
<feature type="transmembrane region" description="Helical" evidence="9">
    <location>
        <begin position="534"/>
        <end position="558"/>
    </location>
</feature>
<keyword evidence="5 9" id="KW-1133">Transmembrane helix</keyword>
<evidence type="ECO:0000256" key="8">
    <source>
        <dbReference type="SAM" id="MobiDB-lite"/>
    </source>
</evidence>
<feature type="transmembrane region" description="Helical" evidence="9">
    <location>
        <begin position="73"/>
        <end position="93"/>
    </location>
</feature>
<evidence type="ECO:0000313" key="11">
    <source>
        <dbReference type="EMBL" id="CAH3154583.1"/>
    </source>
</evidence>
<feature type="transmembrane region" description="Helical" evidence="9">
    <location>
        <begin position="763"/>
        <end position="792"/>
    </location>
</feature>
<feature type="transmembrane region" description="Helical" evidence="9">
    <location>
        <begin position="105"/>
        <end position="123"/>
    </location>
</feature>
<feature type="transmembrane region" description="Helical" evidence="9">
    <location>
        <begin position="1090"/>
        <end position="1110"/>
    </location>
</feature>
<evidence type="ECO:0000256" key="3">
    <source>
        <dbReference type="ARBA" id="ARBA00004991"/>
    </source>
</evidence>
<feature type="transmembrane region" description="Helical" evidence="9">
    <location>
        <begin position="203"/>
        <end position="224"/>
    </location>
</feature>
<dbReference type="Proteomes" id="UP001159405">
    <property type="component" value="Unassembled WGS sequence"/>
</dbReference>
<feature type="transmembrane region" description="Helical" evidence="9">
    <location>
        <begin position="489"/>
        <end position="513"/>
    </location>
</feature>